<dbReference type="GO" id="GO:0031640">
    <property type="term" value="P:killing of cells of another organism"/>
    <property type="evidence" value="ECO:0007669"/>
    <property type="project" value="UniProtKB-KW"/>
</dbReference>
<dbReference type="AlphaFoldDB" id="A0A1C0A8E1"/>
<organism evidence="3 4">
    <name type="scientific">Orenia metallireducens</name>
    <dbReference type="NCBI Taxonomy" id="1413210"/>
    <lineage>
        <taxon>Bacteria</taxon>
        <taxon>Bacillati</taxon>
        <taxon>Bacillota</taxon>
        <taxon>Clostridia</taxon>
        <taxon>Halanaerobiales</taxon>
        <taxon>Halobacteroidaceae</taxon>
        <taxon>Orenia</taxon>
    </lineage>
</organism>
<reference evidence="3 4" key="2">
    <citation type="submission" date="2016-08" db="EMBL/GenBank/DDBJ databases">
        <title>Orenia metallireducens sp. nov. strain Z6, a Novel Metal-reducing Firmicute from the Deep Subsurface.</title>
        <authorList>
            <person name="Maxim B.I."/>
            <person name="Kenneth K."/>
            <person name="Flynn T.M."/>
            <person name="Oloughlin E.J."/>
            <person name="Locke R.A."/>
            <person name="Weber J.R."/>
            <person name="Egan S.M."/>
            <person name="Mackie R.I."/>
            <person name="Cann I.K."/>
        </authorList>
    </citation>
    <scope>NUCLEOTIDE SEQUENCE [LARGE SCALE GENOMIC DNA]</scope>
    <source>
        <strain evidence="3 4">Z6</strain>
    </source>
</reference>
<keyword evidence="1" id="KW-0929">Antimicrobial</keyword>
<evidence type="ECO:0000313" key="3">
    <source>
        <dbReference type="EMBL" id="OCL26533.1"/>
    </source>
</evidence>
<keyword evidence="4" id="KW-1185">Reference proteome</keyword>
<protein>
    <recommendedName>
        <fullName evidence="5">Lysozyme</fullName>
    </recommendedName>
</protein>
<sequence>MDKKLLIKLKEMLVAEEGSYNHMYCDTTGNVTIGVGHLIANAEEAVKLPFRFGNRRANDLEIKEEYMRIRQLGKNYSNYKANWYGRYTNLYLEDEDITKIFEVDITRIVKSLIYQLKSKKDIDFNKQPNEVKLALLDMAYNLGVNGLISKFPRFMKAIKEEDYELAARESRRIGVPDRRNKAVKDLLLQA</sequence>
<reference evidence="4" key="1">
    <citation type="submission" date="2016-07" db="EMBL/GenBank/DDBJ databases">
        <authorList>
            <person name="Florea S."/>
            <person name="Webb J.S."/>
            <person name="Jaromczyk J."/>
            <person name="Schardl C.L."/>
        </authorList>
    </citation>
    <scope>NUCLEOTIDE SEQUENCE [LARGE SCALE GENOMIC DNA]</scope>
    <source>
        <strain evidence="4">Z6</strain>
    </source>
</reference>
<dbReference type="EMBL" id="LWDV01000009">
    <property type="protein sequence ID" value="OCL26533.1"/>
    <property type="molecule type" value="Genomic_DNA"/>
</dbReference>
<evidence type="ECO:0000256" key="1">
    <source>
        <dbReference type="ARBA" id="ARBA00022529"/>
    </source>
</evidence>
<dbReference type="InterPro" id="IPR052619">
    <property type="entry name" value="Phage_lysozyme-like"/>
</dbReference>
<dbReference type="Proteomes" id="UP000093514">
    <property type="component" value="Unassembled WGS sequence"/>
</dbReference>
<accession>A0A1C0A8E1</accession>
<evidence type="ECO:0000256" key="2">
    <source>
        <dbReference type="ARBA" id="ARBA00022638"/>
    </source>
</evidence>
<comment type="caution">
    <text evidence="3">The sequence shown here is derived from an EMBL/GenBank/DDBJ whole genome shotgun (WGS) entry which is preliminary data.</text>
</comment>
<dbReference type="OrthoDB" id="1523598at2"/>
<dbReference type="GO" id="GO:0003796">
    <property type="term" value="F:lysozyme activity"/>
    <property type="evidence" value="ECO:0007669"/>
    <property type="project" value="InterPro"/>
</dbReference>
<dbReference type="InterPro" id="IPR023347">
    <property type="entry name" value="Lysozyme_dom_sf"/>
</dbReference>
<dbReference type="InterPro" id="IPR023346">
    <property type="entry name" value="Lysozyme-like_dom_sf"/>
</dbReference>
<dbReference type="Gene3D" id="1.10.530.40">
    <property type="match status" value="1"/>
</dbReference>
<dbReference type="PANTHER" id="PTHR37406">
    <property type="entry name" value="T4-TYPE LYSOZYME 1-RELATED"/>
    <property type="match status" value="1"/>
</dbReference>
<dbReference type="RefSeq" id="WP_068718459.1">
    <property type="nucleotide sequence ID" value="NZ_LWDV01000009.1"/>
</dbReference>
<proteinExistence type="predicted"/>
<evidence type="ECO:0000313" key="4">
    <source>
        <dbReference type="Proteomes" id="UP000093514"/>
    </source>
</evidence>
<keyword evidence="2" id="KW-0081">Bacteriolytic enzyme</keyword>
<dbReference type="PANTHER" id="PTHR37406:SF1">
    <property type="entry name" value="T4-TYPE LYSOZYME 1-RELATED"/>
    <property type="match status" value="1"/>
</dbReference>
<gene>
    <name evidence="3" type="ORF">U472_11110</name>
</gene>
<dbReference type="GO" id="GO:0042742">
    <property type="term" value="P:defense response to bacterium"/>
    <property type="evidence" value="ECO:0007669"/>
    <property type="project" value="UniProtKB-KW"/>
</dbReference>
<dbReference type="SUPFAM" id="SSF53955">
    <property type="entry name" value="Lysozyme-like"/>
    <property type="match status" value="1"/>
</dbReference>
<name>A0A1C0A8E1_9FIRM</name>
<evidence type="ECO:0008006" key="5">
    <source>
        <dbReference type="Google" id="ProtNLM"/>
    </source>
</evidence>